<name>A0ABQ7MY98_BRACM</name>
<dbReference type="EMBL" id="JADBGQ010000003">
    <property type="protein sequence ID" value="KAG5403662.1"/>
    <property type="molecule type" value="Genomic_DNA"/>
</dbReference>
<comment type="caution">
    <text evidence="2">The sequence shown here is derived from an EMBL/GenBank/DDBJ whole genome shotgun (WGS) entry which is preliminary data.</text>
</comment>
<reference evidence="2 3" key="1">
    <citation type="submission" date="2021-03" db="EMBL/GenBank/DDBJ databases">
        <authorList>
            <person name="King G.J."/>
            <person name="Bancroft I."/>
            <person name="Baten A."/>
            <person name="Bloomfield J."/>
            <person name="Borpatragohain P."/>
            <person name="He Z."/>
            <person name="Irish N."/>
            <person name="Irwin J."/>
            <person name="Liu K."/>
            <person name="Mauleon R.P."/>
            <person name="Moore J."/>
            <person name="Morris R."/>
            <person name="Ostergaard L."/>
            <person name="Wang B."/>
            <person name="Wells R."/>
        </authorList>
    </citation>
    <scope>NUCLEOTIDE SEQUENCE [LARGE SCALE GENOMIC DNA]</scope>
    <source>
        <strain evidence="2">R-o-18</strain>
        <tissue evidence="2">Leaf</tissue>
    </source>
</reference>
<protein>
    <submittedName>
        <fullName evidence="2">Uncharacterized protein</fullName>
    </submittedName>
</protein>
<proteinExistence type="predicted"/>
<evidence type="ECO:0000313" key="3">
    <source>
        <dbReference type="Proteomes" id="UP000823674"/>
    </source>
</evidence>
<keyword evidence="1" id="KW-0472">Membrane</keyword>
<dbReference type="Proteomes" id="UP000823674">
    <property type="component" value="Chromosome A03"/>
</dbReference>
<feature type="transmembrane region" description="Helical" evidence="1">
    <location>
        <begin position="140"/>
        <end position="159"/>
    </location>
</feature>
<keyword evidence="1" id="KW-0812">Transmembrane</keyword>
<gene>
    <name evidence="2" type="primary">A03g501670.1_BraROA</name>
    <name evidence="2" type="ORF">IGI04_009781</name>
</gene>
<organism evidence="2 3">
    <name type="scientific">Brassica rapa subsp. trilocularis</name>
    <dbReference type="NCBI Taxonomy" id="1813537"/>
    <lineage>
        <taxon>Eukaryota</taxon>
        <taxon>Viridiplantae</taxon>
        <taxon>Streptophyta</taxon>
        <taxon>Embryophyta</taxon>
        <taxon>Tracheophyta</taxon>
        <taxon>Spermatophyta</taxon>
        <taxon>Magnoliopsida</taxon>
        <taxon>eudicotyledons</taxon>
        <taxon>Gunneridae</taxon>
        <taxon>Pentapetalae</taxon>
        <taxon>rosids</taxon>
        <taxon>malvids</taxon>
        <taxon>Brassicales</taxon>
        <taxon>Brassicaceae</taxon>
        <taxon>Brassiceae</taxon>
        <taxon>Brassica</taxon>
    </lineage>
</organism>
<evidence type="ECO:0000313" key="2">
    <source>
        <dbReference type="EMBL" id="KAG5403662.1"/>
    </source>
</evidence>
<accession>A0ABQ7MY98</accession>
<evidence type="ECO:0000256" key="1">
    <source>
        <dbReference type="SAM" id="Phobius"/>
    </source>
</evidence>
<keyword evidence="1" id="KW-1133">Transmembrane helix</keyword>
<sequence length="180" mass="20564">MKIRLEYNPKQEKPYKFDIEEPFSTVDMSRRLEKDVLTSVLSTNTAGFCVLYIFSQQQNAMLRTYKLSHVKELLSWLKSDTLQAPATLRCLVAHATIYHLWKQRNNVLFNSTHIPPESIIKASTFSDVTFQTPRAFINSIWIPSVAITIALSVGLSRSLKKTPPSYRFKRGNSQVVPTAL</sequence>
<keyword evidence="3" id="KW-1185">Reference proteome</keyword>
<feature type="transmembrane region" description="Helical" evidence="1">
    <location>
        <begin position="36"/>
        <end position="55"/>
    </location>
</feature>